<organism evidence="2 3">
    <name type="scientific">Nocardia cyriacigeorgica</name>
    <dbReference type="NCBI Taxonomy" id="135487"/>
    <lineage>
        <taxon>Bacteria</taxon>
        <taxon>Bacillati</taxon>
        <taxon>Actinomycetota</taxon>
        <taxon>Actinomycetes</taxon>
        <taxon>Mycobacteriales</taxon>
        <taxon>Nocardiaceae</taxon>
        <taxon>Nocardia</taxon>
    </lineage>
</organism>
<dbReference type="InterPro" id="IPR029058">
    <property type="entry name" value="AB_hydrolase_fold"/>
</dbReference>
<dbReference type="EC" id="2.3.1.-" evidence="2"/>
<dbReference type="RefSeq" id="WP_130916087.1">
    <property type="nucleotide sequence ID" value="NZ_LR215973.1"/>
</dbReference>
<dbReference type="Gene3D" id="3.40.50.1820">
    <property type="entry name" value="alpha/beta hydrolase"/>
    <property type="match status" value="1"/>
</dbReference>
<reference evidence="2 3" key="1">
    <citation type="submission" date="2019-02" db="EMBL/GenBank/DDBJ databases">
        <authorList>
            <consortium name="Pathogen Informatics"/>
        </authorList>
    </citation>
    <scope>NUCLEOTIDE SEQUENCE [LARGE SCALE GENOMIC DNA]</scope>
    <source>
        <strain evidence="2 3">3012STDY6756504</strain>
    </source>
</reference>
<evidence type="ECO:0000313" key="2">
    <source>
        <dbReference type="EMBL" id="VFA97131.1"/>
    </source>
</evidence>
<dbReference type="InterPro" id="IPR050583">
    <property type="entry name" value="Mycobacterial_A85_antigen"/>
</dbReference>
<dbReference type="InterPro" id="IPR000801">
    <property type="entry name" value="Esterase-like"/>
</dbReference>
<dbReference type="AlphaFoldDB" id="A0A4U8VUI7"/>
<dbReference type="Proteomes" id="UP000290439">
    <property type="component" value="Chromosome"/>
</dbReference>
<evidence type="ECO:0000256" key="1">
    <source>
        <dbReference type="SAM" id="SignalP"/>
    </source>
</evidence>
<keyword evidence="2" id="KW-0012">Acyltransferase</keyword>
<dbReference type="PANTHER" id="PTHR48098:SF1">
    <property type="entry name" value="DIACYLGLYCEROL ACYLTRANSFERASE_MYCOLYLTRANSFERASE AG85A"/>
    <property type="match status" value="1"/>
</dbReference>
<feature type="chain" id="PRO_5020908710" evidence="1">
    <location>
        <begin position="24"/>
        <end position="346"/>
    </location>
</feature>
<dbReference type="GO" id="GO:0016747">
    <property type="term" value="F:acyltransferase activity, transferring groups other than amino-acyl groups"/>
    <property type="evidence" value="ECO:0007669"/>
    <property type="project" value="TreeGrafter"/>
</dbReference>
<proteinExistence type="predicted"/>
<evidence type="ECO:0000313" key="3">
    <source>
        <dbReference type="Proteomes" id="UP000290439"/>
    </source>
</evidence>
<sequence length="346" mass="36923">MSIGSSRIRWRAMSVLMPLTVVAALCTAGESAIASGAPEIPIPSETQQAPDGSRLVAMSRGDGGFLDVRVHSTAMNAEITVKVRPAPGDSEPAPVLYLLNGADGGADRNWTNATDIADFFAAEQVTLVVPMGGRGSYFTDWRADDPVLGKQRWTTFLTEELPPIIDSTFHGTGKNAIAGISMAGTAVFQLALAAPHLYQAIGSYSGCVQTSDLSGRALITAVVASNGGNPANMWGASREVWAAKDPYLHAADLRDTAIYVATGTGLPGPLDNLPAAGDPLSLAYQLVFGAPLEQVTNVCTQRLRDRFQELAIPATFDFRDTGTHSWGYWEQDLHRSWELFRTALAE</sequence>
<keyword evidence="1" id="KW-0732">Signal</keyword>
<dbReference type="PANTHER" id="PTHR48098">
    <property type="entry name" value="ENTEROCHELIN ESTERASE-RELATED"/>
    <property type="match status" value="1"/>
</dbReference>
<gene>
    <name evidence="2" type="primary">fbpA_3</name>
    <name evidence="2" type="ORF">NCTC10797_00890</name>
</gene>
<name>A0A4U8VUI7_9NOCA</name>
<keyword evidence="2" id="KW-0808">Transferase</keyword>
<dbReference type="EMBL" id="LR215973">
    <property type="protein sequence ID" value="VFA97131.1"/>
    <property type="molecule type" value="Genomic_DNA"/>
</dbReference>
<dbReference type="SUPFAM" id="SSF53474">
    <property type="entry name" value="alpha/beta-Hydrolases"/>
    <property type="match status" value="1"/>
</dbReference>
<dbReference type="Pfam" id="PF00756">
    <property type="entry name" value="Esterase"/>
    <property type="match status" value="1"/>
</dbReference>
<protein>
    <submittedName>
        <fullName evidence="2">Mycolyl transferase 85A</fullName>
        <ecNumber evidence="2">2.3.1.-</ecNumber>
    </submittedName>
</protein>
<feature type="signal peptide" evidence="1">
    <location>
        <begin position="1"/>
        <end position="23"/>
    </location>
</feature>
<accession>A0A4U8VUI7</accession>